<dbReference type="Proteomes" id="UP000199520">
    <property type="component" value="Unassembled WGS sequence"/>
</dbReference>
<dbReference type="Gene3D" id="2.130.10.10">
    <property type="entry name" value="YVTN repeat-like/Quinoprotein amine dehydrogenase"/>
    <property type="match status" value="1"/>
</dbReference>
<gene>
    <name evidence="2" type="ORF">SAMN04490355_10562</name>
</gene>
<protein>
    <recommendedName>
        <fullName evidence="4">DUF5050 domain-containing protein</fullName>
    </recommendedName>
</protein>
<keyword evidence="1" id="KW-0812">Transmembrane</keyword>
<keyword evidence="1" id="KW-1133">Transmembrane helix</keyword>
<feature type="transmembrane region" description="Helical" evidence="1">
    <location>
        <begin position="18"/>
        <end position="38"/>
    </location>
</feature>
<organism evidence="2 3">
    <name type="scientific">Pelosinus propionicus DSM 13327</name>
    <dbReference type="NCBI Taxonomy" id="1123291"/>
    <lineage>
        <taxon>Bacteria</taxon>
        <taxon>Bacillati</taxon>
        <taxon>Bacillota</taxon>
        <taxon>Negativicutes</taxon>
        <taxon>Selenomonadales</taxon>
        <taxon>Sporomusaceae</taxon>
        <taxon>Pelosinus</taxon>
    </lineage>
</organism>
<dbReference type="InterPro" id="IPR015943">
    <property type="entry name" value="WD40/YVTN_repeat-like_dom_sf"/>
</dbReference>
<dbReference type="SUPFAM" id="SSF50969">
    <property type="entry name" value="YVTN repeat-like/Quinoprotein amine dehydrogenase"/>
    <property type="match status" value="1"/>
</dbReference>
<dbReference type="AlphaFoldDB" id="A0A1I4P117"/>
<proteinExistence type="predicted"/>
<evidence type="ECO:0000313" key="3">
    <source>
        <dbReference type="Proteomes" id="UP000199520"/>
    </source>
</evidence>
<dbReference type="EMBL" id="FOTS01000056">
    <property type="protein sequence ID" value="SFM21448.1"/>
    <property type="molecule type" value="Genomic_DNA"/>
</dbReference>
<name>A0A1I4P117_9FIRM</name>
<evidence type="ECO:0000256" key="1">
    <source>
        <dbReference type="SAM" id="Phobius"/>
    </source>
</evidence>
<dbReference type="InterPro" id="IPR011044">
    <property type="entry name" value="Quino_amine_DH_bsu"/>
</dbReference>
<reference evidence="3" key="1">
    <citation type="submission" date="2016-10" db="EMBL/GenBank/DDBJ databases">
        <authorList>
            <person name="Varghese N."/>
            <person name="Submissions S."/>
        </authorList>
    </citation>
    <scope>NUCLEOTIDE SEQUENCE [LARGE SCALE GENOMIC DNA]</scope>
    <source>
        <strain evidence="3">DSM 13327</strain>
    </source>
</reference>
<evidence type="ECO:0008006" key="4">
    <source>
        <dbReference type="Google" id="ProtNLM"/>
    </source>
</evidence>
<evidence type="ECO:0000313" key="2">
    <source>
        <dbReference type="EMBL" id="SFM21448.1"/>
    </source>
</evidence>
<sequence length="302" mass="34819">MLYICIGYYYIIKKEVSIIVKIYFFSLLILNLAFGFFYTQPASAEPLSYTHLDAERWVPPQKKISPIFSFNSQVIKGDGLWYLESLAYNTDASEIIAAFKCHDTAKEHYGRIVVYDGVTHKIKRQYSHEEIWHANDMTYNNSNKTIVLVPMKDIRAANYLYIFDASTMKKLEEVRVEGIDSITGVAYNQSTGGYVVNSNKDKTFYITDDNFNVQSQFKYHEDATMQSIEIYNDMIYYYCNNIIKTFTMDGKVDGRYQLTSHGESEGITSLGDGKFLIGFIRKGNTGKYYTLSNLIPNYQISH</sequence>
<keyword evidence="3" id="KW-1185">Reference proteome</keyword>
<keyword evidence="1" id="KW-0472">Membrane</keyword>
<accession>A0A1I4P117</accession>